<name>A0ABQ5MI16_9FLAO</name>
<feature type="domain" description="DUF3857" evidence="3">
    <location>
        <begin position="68"/>
        <end position="228"/>
    </location>
</feature>
<sequence length="646" mass="74984">MKKFLVLLILVVISIPLQAQEYKMGEVTKEELQEEKCSFDEDASAAILYSHRESYIFATSNSVSLITEIYKKIKIYDTEGFDYATEIINLYKSRSVKEQVSKIKAVTYNLEGDKIVETKLDKDQIFENEASFRYDKTSFTLPNVKVGSVIEISYKINSPYYSSFDDVIFQYDIPVKKFYAEIRTPEVFKYNRTFKGFVPVHVTTEKKLDHRLGLDVDVYMYTQENIPALKEEPNVDNMNNYRGAIVYELAQEEWPTYFRSYAQTWGDVAKEIANEEDYKEDLDKARFVDDITDPLINGISDPKVKMQKIFDYVKSEYTWNGYEGKYFYNGLKKTIKEKKGNVADINLLLVAMLRYAGVDANPVIISTKDNMIPVFPTIKGLNYVIAHVLIDKEEFVLDATDEFSQINLLPLNDYNWEGMYINNNKKLWTKISLVEPEPSVVNINMMCTLEEDGTAEGKMRFVLNNHSAMNFRKAYKDANEEDFIRDQENRLHDIEISDFKVANAQASNKSVMESFSFYAEDAAELIGDKLYVNPMMFLTQDENPYVSEKREYPIYFGYPKETKCTITMTIPQGYHVEYAPQSQIVQLPEDLGEVKYLIKDQGNVLQIAYDLKINKAQISQFYYDYLKGFFSKMVEIESEKIILSKV</sequence>
<dbReference type="Pfam" id="PF12969">
    <property type="entry name" value="DUF3857"/>
    <property type="match status" value="1"/>
</dbReference>
<dbReference type="InterPro" id="IPR002931">
    <property type="entry name" value="Transglutaminase-like"/>
</dbReference>
<protein>
    <recommendedName>
        <fullName evidence="6">DUF3857 domain-containing protein</fullName>
    </recommendedName>
</protein>
<keyword evidence="1" id="KW-0732">Signal</keyword>
<accession>A0ABQ5MI16</accession>
<dbReference type="RefSeq" id="WP_281764682.1">
    <property type="nucleotide sequence ID" value="NZ_BRVO01000001.1"/>
</dbReference>
<comment type="caution">
    <text evidence="4">The sequence shown here is derived from an EMBL/GenBank/DDBJ whole genome shotgun (WGS) entry which is preliminary data.</text>
</comment>
<gene>
    <name evidence="4" type="ORF">Y10_14340</name>
</gene>
<feature type="domain" description="Transglutaminase-like" evidence="2">
    <location>
        <begin position="291"/>
        <end position="392"/>
    </location>
</feature>
<evidence type="ECO:0000256" key="1">
    <source>
        <dbReference type="SAM" id="SignalP"/>
    </source>
</evidence>
<dbReference type="Gene3D" id="2.60.40.3140">
    <property type="match status" value="1"/>
</dbReference>
<reference evidence="4" key="1">
    <citation type="submission" date="2022-07" db="EMBL/GenBank/DDBJ databases">
        <title>Taxonomy of Novel Oxalotrophic and Methylotrophic Bacteria.</title>
        <authorList>
            <person name="Sahin N."/>
            <person name="Tani A."/>
        </authorList>
    </citation>
    <scope>NUCLEOTIDE SEQUENCE</scope>
    <source>
        <strain evidence="4">Y10</strain>
    </source>
</reference>
<dbReference type="InterPro" id="IPR038765">
    <property type="entry name" value="Papain-like_cys_pep_sf"/>
</dbReference>
<dbReference type="Pfam" id="PF01841">
    <property type="entry name" value="Transglut_core"/>
    <property type="match status" value="1"/>
</dbReference>
<dbReference type="InterPro" id="IPR024618">
    <property type="entry name" value="DUF3857"/>
</dbReference>
<keyword evidence="5" id="KW-1185">Reference proteome</keyword>
<evidence type="ECO:0008006" key="6">
    <source>
        <dbReference type="Google" id="ProtNLM"/>
    </source>
</evidence>
<evidence type="ECO:0000313" key="4">
    <source>
        <dbReference type="EMBL" id="GLB49066.1"/>
    </source>
</evidence>
<evidence type="ECO:0000313" key="5">
    <source>
        <dbReference type="Proteomes" id="UP001143543"/>
    </source>
</evidence>
<dbReference type="Gene3D" id="3.10.620.30">
    <property type="match status" value="1"/>
</dbReference>
<feature type="signal peptide" evidence="1">
    <location>
        <begin position="1"/>
        <end position="19"/>
    </location>
</feature>
<dbReference type="SUPFAM" id="SSF54001">
    <property type="entry name" value="Cysteine proteinases"/>
    <property type="match status" value="1"/>
</dbReference>
<dbReference type="EMBL" id="BRVO01000001">
    <property type="protein sequence ID" value="GLB49066.1"/>
    <property type="molecule type" value="Genomic_DNA"/>
</dbReference>
<evidence type="ECO:0000259" key="2">
    <source>
        <dbReference type="Pfam" id="PF01841"/>
    </source>
</evidence>
<proteinExistence type="predicted"/>
<organism evidence="4 5">
    <name type="scientific">Neptunitalea lumnitzerae</name>
    <dbReference type="NCBI Taxonomy" id="2965509"/>
    <lineage>
        <taxon>Bacteria</taxon>
        <taxon>Pseudomonadati</taxon>
        <taxon>Bacteroidota</taxon>
        <taxon>Flavobacteriia</taxon>
        <taxon>Flavobacteriales</taxon>
        <taxon>Flavobacteriaceae</taxon>
        <taxon>Neptunitalea</taxon>
    </lineage>
</organism>
<feature type="chain" id="PRO_5047404033" description="DUF3857 domain-containing protein" evidence="1">
    <location>
        <begin position="20"/>
        <end position="646"/>
    </location>
</feature>
<dbReference type="Proteomes" id="UP001143543">
    <property type="component" value="Unassembled WGS sequence"/>
</dbReference>
<dbReference type="Gene3D" id="2.60.120.1130">
    <property type="match status" value="1"/>
</dbReference>
<evidence type="ECO:0000259" key="3">
    <source>
        <dbReference type="Pfam" id="PF12969"/>
    </source>
</evidence>